<name>A0ABR4F468_9PEZI</name>
<reference evidence="1 2" key="1">
    <citation type="submission" date="2024-03" db="EMBL/GenBank/DDBJ databases">
        <title>A high-quality draft genome sequence of Diaporthe vaccinii, a causative agent of upright dieback and viscid rot disease in cranberry plants.</title>
        <authorList>
            <person name="Sarrasin M."/>
            <person name="Lang B.F."/>
            <person name="Burger G."/>
        </authorList>
    </citation>
    <scope>NUCLEOTIDE SEQUENCE [LARGE SCALE GENOMIC DNA]</scope>
    <source>
        <strain evidence="1 2">IS7</strain>
    </source>
</reference>
<keyword evidence="2" id="KW-1185">Reference proteome</keyword>
<organism evidence="1 2">
    <name type="scientific">Diaporthe vaccinii</name>
    <dbReference type="NCBI Taxonomy" id="105482"/>
    <lineage>
        <taxon>Eukaryota</taxon>
        <taxon>Fungi</taxon>
        <taxon>Dikarya</taxon>
        <taxon>Ascomycota</taxon>
        <taxon>Pezizomycotina</taxon>
        <taxon>Sordariomycetes</taxon>
        <taxon>Sordariomycetidae</taxon>
        <taxon>Diaporthales</taxon>
        <taxon>Diaporthaceae</taxon>
        <taxon>Diaporthe</taxon>
        <taxon>Diaporthe eres species complex</taxon>
    </lineage>
</organism>
<dbReference type="EMBL" id="JBAWTH010000012">
    <property type="protein sequence ID" value="KAL2289487.1"/>
    <property type="molecule type" value="Genomic_DNA"/>
</dbReference>
<comment type="caution">
    <text evidence="1">The sequence shown here is derived from an EMBL/GenBank/DDBJ whole genome shotgun (WGS) entry which is preliminary data.</text>
</comment>
<evidence type="ECO:0000313" key="2">
    <source>
        <dbReference type="Proteomes" id="UP001600888"/>
    </source>
</evidence>
<accession>A0ABR4F468</accession>
<dbReference type="Proteomes" id="UP001600888">
    <property type="component" value="Unassembled WGS sequence"/>
</dbReference>
<proteinExistence type="predicted"/>
<protein>
    <submittedName>
        <fullName evidence="1">Uncharacterized protein</fullName>
    </submittedName>
</protein>
<sequence>MPQAQCTLVLNTGCCRRQHRLAVQVSDSAYLEPSPRLPCPKASFSLFHSISNLPIITTQHPILAHSTSIINNSSAIDNCIAHLQQVHQSTAKAQRNPPLRRSLGTGGALLQDSRAPGLWEQFRNPSLLVCQPESLRRSRRQEEPFCWLSL</sequence>
<evidence type="ECO:0000313" key="1">
    <source>
        <dbReference type="EMBL" id="KAL2289487.1"/>
    </source>
</evidence>
<gene>
    <name evidence="1" type="ORF">FJTKL_01758</name>
</gene>